<feature type="domain" description="Neurotransmitter-gated ion-channel transmembrane" evidence="7">
    <location>
        <begin position="167"/>
        <end position="244"/>
    </location>
</feature>
<feature type="transmembrane region" description="Helical" evidence="5">
    <location>
        <begin position="323"/>
        <end position="344"/>
    </location>
</feature>
<comment type="subcellular location">
    <subcellularLocation>
        <location evidence="1">Membrane</location>
        <topology evidence="1">Multi-pass membrane protein</topology>
    </subcellularLocation>
</comment>
<feature type="domain" description="Neurotransmitter-gated ion-channel ligand-binding" evidence="6">
    <location>
        <begin position="4"/>
        <end position="112"/>
    </location>
</feature>
<dbReference type="RefSeq" id="XP_029365133.1">
    <property type="nucleotide sequence ID" value="XM_029509273.1"/>
</dbReference>
<proteinExistence type="predicted"/>
<dbReference type="InterPro" id="IPR036719">
    <property type="entry name" value="Neuro-gated_channel_TM_sf"/>
</dbReference>
<dbReference type="OMA" id="TWPLVHG"/>
<feature type="transmembrane region" description="Helical" evidence="5">
    <location>
        <begin position="225"/>
        <end position="244"/>
    </location>
</feature>
<dbReference type="Ensembl" id="ENSENLT00000010416.1">
    <property type="protein sequence ID" value="ENSENLP00000009958.1"/>
    <property type="gene ID" value="ENSENLG00000004803.1"/>
</dbReference>
<dbReference type="InterPro" id="IPR036734">
    <property type="entry name" value="Neur_chan_lig-bd_sf"/>
</dbReference>
<keyword evidence="3 5" id="KW-1133">Transmembrane helix</keyword>
<dbReference type="InterPro" id="IPR006202">
    <property type="entry name" value="Neur_chan_lig-bd"/>
</dbReference>
<gene>
    <name evidence="8" type="primary">LOC115047988</name>
</gene>
<evidence type="ECO:0000313" key="8">
    <source>
        <dbReference type="Ensembl" id="ENSENLP00000009958.1"/>
    </source>
</evidence>
<keyword evidence="9" id="KW-1185">Reference proteome</keyword>
<feature type="transmembrane region" description="Helical" evidence="5">
    <location>
        <begin position="164"/>
        <end position="184"/>
    </location>
</feature>
<name>A0A665TQ54_ECHNA</name>
<evidence type="ECO:0000256" key="3">
    <source>
        <dbReference type="ARBA" id="ARBA00022989"/>
    </source>
</evidence>
<reference evidence="8" key="3">
    <citation type="submission" date="2025-09" db="UniProtKB">
        <authorList>
            <consortium name="Ensembl"/>
        </authorList>
    </citation>
    <scope>IDENTIFICATION</scope>
</reference>
<feature type="transmembrane region" description="Helical" evidence="5">
    <location>
        <begin position="196"/>
        <end position="213"/>
    </location>
</feature>
<protein>
    <submittedName>
        <fullName evidence="8">5-hydroxytryptamine receptor 3A-like</fullName>
    </submittedName>
</protein>
<dbReference type="Pfam" id="PF02931">
    <property type="entry name" value="Neur_chan_LBD"/>
    <property type="match status" value="1"/>
</dbReference>
<dbReference type="GO" id="GO:0005230">
    <property type="term" value="F:extracellular ligand-gated monoatomic ion channel activity"/>
    <property type="evidence" value="ECO:0007669"/>
    <property type="project" value="InterPro"/>
</dbReference>
<evidence type="ECO:0000256" key="2">
    <source>
        <dbReference type="ARBA" id="ARBA00022692"/>
    </source>
</evidence>
<evidence type="ECO:0000256" key="5">
    <source>
        <dbReference type="SAM" id="Phobius"/>
    </source>
</evidence>
<keyword evidence="2 5" id="KW-0812">Transmembrane</keyword>
<dbReference type="GeneID" id="115047988"/>
<dbReference type="Gene3D" id="2.70.170.10">
    <property type="entry name" value="Neurotransmitter-gated ion-channel ligand-binding domain"/>
    <property type="match status" value="1"/>
</dbReference>
<evidence type="ECO:0000256" key="4">
    <source>
        <dbReference type="ARBA" id="ARBA00023136"/>
    </source>
</evidence>
<dbReference type="SUPFAM" id="SSF90112">
    <property type="entry name" value="Neurotransmitter-gated ion-channel transmembrane pore"/>
    <property type="match status" value="1"/>
</dbReference>
<dbReference type="SUPFAM" id="SSF63712">
    <property type="entry name" value="Nicotinic receptor ligand binding domain-like"/>
    <property type="match status" value="1"/>
</dbReference>
<reference evidence="8" key="2">
    <citation type="submission" date="2025-08" db="UniProtKB">
        <authorList>
            <consortium name="Ensembl"/>
        </authorList>
    </citation>
    <scope>IDENTIFICATION</scope>
</reference>
<reference evidence="8" key="1">
    <citation type="submission" date="2021-04" db="EMBL/GenBank/DDBJ databases">
        <authorList>
            <consortium name="Wellcome Sanger Institute Data Sharing"/>
        </authorList>
    </citation>
    <scope>NUCLEOTIDE SEQUENCE [LARGE SCALE GENOMIC DNA]</scope>
</reference>
<dbReference type="Gene3D" id="1.20.58.390">
    <property type="entry name" value="Neurotransmitter-gated ion-channel transmembrane domain"/>
    <property type="match status" value="1"/>
</dbReference>
<dbReference type="GO" id="GO:0016020">
    <property type="term" value="C:membrane"/>
    <property type="evidence" value="ECO:0007669"/>
    <property type="project" value="UniProtKB-SubCell"/>
</dbReference>
<accession>A0A665TQ54</accession>
<organism evidence="8 9">
    <name type="scientific">Echeneis naucrates</name>
    <name type="common">Live sharksucker</name>
    <dbReference type="NCBI Taxonomy" id="173247"/>
    <lineage>
        <taxon>Eukaryota</taxon>
        <taxon>Metazoa</taxon>
        <taxon>Chordata</taxon>
        <taxon>Craniata</taxon>
        <taxon>Vertebrata</taxon>
        <taxon>Euteleostomi</taxon>
        <taxon>Actinopterygii</taxon>
        <taxon>Neopterygii</taxon>
        <taxon>Teleostei</taxon>
        <taxon>Neoteleostei</taxon>
        <taxon>Acanthomorphata</taxon>
        <taxon>Carangaria</taxon>
        <taxon>Carangiformes</taxon>
        <taxon>Echeneidae</taxon>
        <taxon>Echeneis</taxon>
    </lineage>
</organism>
<dbReference type="Pfam" id="PF02932">
    <property type="entry name" value="Neur_chan_memb"/>
    <property type="match status" value="1"/>
</dbReference>
<evidence type="ECO:0000259" key="6">
    <source>
        <dbReference type="Pfam" id="PF02931"/>
    </source>
</evidence>
<keyword evidence="4 5" id="KW-0472">Membrane</keyword>
<evidence type="ECO:0000259" key="7">
    <source>
        <dbReference type="Pfam" id="PF02932"/>
    </source>
</evidence>
<dbReference type="PANTHER" id="PTHR18945">
    <property type="entry name" value="NEUROTRANSMITTER GATED ION CHANNEL"/>
    <property type="match status" value="1"/>
</dbReference>
<dbReference type="InterPro" id="IPR038050">
    <property type="entry name" value="Neuro_actylchol_rec"/>
</dbReference>
<sequence>MEYQTLSVNTKSLRLVSRLQATMAWVDPNLKWENPSNVTQVILPVDKIWTPDLQIKNGIVTTVEHNSKDLLVYRNGTVKHTVVIITEVNCEINLFNYPFAADECPILFHTLADDGCGTYLDLGDLTVVDSNHGDWETVNVVYSYESYIIRSIFVGLKNRAGNPFITLLLPSILIVLADAVSFALPLGGGERNCFKVTLVLSFTMFLVILNNQLPGDSKCSPVIRIHFCICLVLLVLSMLVSLVLTRLAKDGYLISCCFKRSKNKRDKEEKKNEDVKPDISVVHLNESEDTQMLRKMVNFLEAVKAKERKCERSERLANILDKAFFWLYFILGSGYFSSMIYVMVNHKCYIDNYKFWNYI</sequence>
<dbReference type="FunCoup" id="A0A665TQ54">
    <property type="interactions" value="21"/>
</dbReference>
<dbReference type="InParanoid" id="A0A665TQ54"/>
<dbReference type="GO" id="GO:0004888">
    <property type="term" value="F:transmembrane signaling receptor activity"/>
    <property type="evidence" value="ECO:0007669"/>
    <property type="project" value="InterPro"/>
</dbReference>
<dbReference type="Proteomes" id="UP000472264">
    <property type="component" value="Chromosome 8"/>
</dbReference>
<dbReference type="InterPro" id="IPR006201">
    <property type="entry name" value="Neur_channel"/>
</dbReference>
<evidence type="ECO:0000256" key="1">
    <source>
        <dbReference type="ARBA" id="ARBA00004141"/>
    </source>
</evidence>
<dbReference type="InterPro" id="IPR006029">
    <property type="entry name" value="Neurotrans-gated_channel_TM"/>
</dbReference>
<evidence type="ECO:0000313" key="9">
    <source>
        <dbReference type="Proteomes" id="UP000472264"/>
    </source>
</evidence>
<dbReference type="AlphaFoldDB" id="A0A665TQ54"/>